<organism evidence="2 3">
    <name type="scientific">Streptomyces noursei</name>
    <name type="common">Streptomyces albulus</name>
    <dbReference type="NCBI Taxonomy" id="1971"/>
    <lineage>
        <taxon>Bacteria</taxon>
        <taxon>Bacillati</taxon>
        <taxon>Actinomycetota</taxon>
        <taxon>Actinomycetes</taxon>
        <taxon>Kitasatosporales</taxon>
        <taxon>Streptomycetaceae</taxon>
        <taxon>Streptomyces</taxon>
    </lineage>
</organism>
<reference evidence="2 3" key="1">
    <citation type="journal article" date="2019" name="Microbiol. Resour. Announc.">
        <title>Draft Genome Sequence of the Most Traditional epsilon-Poly-l-Lysine Producer, Streptomyces albulus NBRC14147.</title>
        <authorList>
            <person name="Yamanaka K."/>
            <person name="Hamano Y."/>
        </authorList>
    </citation>
    <scope>NUCLEOTIDE SEQUENCE [LARGE SCALE GENOMIC DNA]</scope>
    <source>
        <strain evidence="2 3">NBRC 14147</strain>
    </source>
</reference>
<evidence type="ECO:0000313" key="3">
    <source>
        <dbReference type="Proteomes" id="UP000288351"/>
    </source>
</evidence>
<evidence type="ECO:0000259" key="1">
    <source>
        <dbReference type="Pfam" id="PF13649"/>
    </source>
</evidence>
<name>A0A059W2B2_STRNR</name>
<dbReference type="STRING" id="68570.DC74_1531"/>
<comment type="caution">
    <text evidence="2">The sequence shown here is derived from an EMBL/GenBank/DDBJ whole genome shotgun (WGS) entry which is preliminary data.</text>
</comment>
<sequence>MTGAVGRPRFCPQWLELRERADDAARVPELLRPLRDRLAAAPAPERFGGTGGLVIRDLGCGTGAMGRWLAVRLPGPQHWVLQDHDEVLLARAAGRIPSTAADGRPVTVTTLQADLAGLTAADLAGTSLVTASALLDLLTRDELETVAAACTGAGCPALLALSVTGRVELTPADPLDAALSAAFNAHQRRSDGGRRRLGPDAVAAATEAFTRRGARVVSRPSAWRLGGPECALAERWLRGWVGAAREARPELAAAADGYLRRRLDACAAGELGVTVHHVDLLALPAPAGVPGPRSG</sequence>
<proteinExistence type="predicted"/>
<dbReference type="AlphaFoldDB" id="A0A059W2B2"/>
<dbReference type="InterPro" id="IPR041698">
    <property type="entry name" value="Methyltransf_25"/>
</dbReference>
<protein>
    <submittedName>
        <fullName evidence="2">Trans-aconitate methyltransferase</fullName>
    </submittedName>
</protein>
<dbReference type="EMBL" id="BHXC01000006">
    <property type="protein sequence ID" value="GCB89662.1"/>
    <property type="molecule type" value="Genomic_DNA"/>
</dbReference>
<dbReference type="InterPro" id="IPR029063">
    <property type="entry name" value="SAM-dependent_MTases_sf"/>
</dbReference>
<dbReference type="GO" id="GO:0032259">
    <property type="term" value="P:methylation"/>
    <property type="evidence" value="ECO:0007669"/>
    <property type="project" value="UniProtKB-KW"/>
</dbReference>
<gene>
    <name evidence="2" type="ORF">SALB_02350</name>
</gene>
<dbReference type="eggNOG" id="COG4106">
    <property type="taxonomic scope" value="Bacteria"/>
</dbReference>
<dbReference type="Pfam" id="PF13649">
    <property type="entry name" value="Methyltransf_25"/>
    <property type="match status" value="1"/>
</dbReference>
<dbReference type="RefSeq" id="WP_016577140.1">
    <property type="nucleotide sequence ID" value="NZ_BHXC01000006.1"/>
</dbReference>
<keyword evidence="2" id="KW-0489">Methyltransferase</keyword>
<dbReference type="SUPFAM" id="SSF53335">
    <property type="entry name" value="S-adenosyl-L-methionine-dependent methyltransferases"/>
    <property type="match status" value="1"/>
</dbReference>
<evidence type="ECO:0000313" key="2">
    <source>
        <dbReference type="EMBL" id="GCB89662.1"/>
    </source>
</evidence>
<dbReference type="Proteomes" id="UP000288351">
    <property type="component" value="Unassembled WGS sequence"/>
</dbReference>
<feature type="domain" description="Methyltransferase" evidence="1">
    <location>
        <begin position="57"/>
        <end position="150"/>
    </location>
</feature>
<dbReference type="Gene3D" id="3.40.50.150">
    <property type="entry name" value="Vaccinia Virus protein VP39"/>
    <property type="match status" value="1"/>
</dbReference>
<keyword evidence="2" id="KW-0808">Transferase</keyword>
<accession>A0A059W2B2</accession>
<dbReference type="GO" id="GO:0008168">
    <property type="term" value="F:methyltransferase activity"/>
    <property type="evidence" value="ECO:0007669"/>
    <property type="project" value="UniProtKB-KW"/>
</dbReference>